<sequence length="185" mass="20628">MLRLFRLFLFLFLFWTSLWVVSRVADVQAEECNHEYHLKAAFLVNFAKFITWPEQALPADQQDFVLCVVGKDVFGSALDGVESKTVGGRTVRVVRVKSLKNVPTCQMLFISPSEADNLSLIDRWATGGQKAAVMVSDVFNFIEAGGHIQLIVTDNRLSFVVNHTAMRKLGLQANSSLLSLASTVY</sequence>
<dbReference type="Pfam" id="PF13689">
    <property type="entry name" value="DUF4154"/>
    <property type="match status" value="1"/>
</dbReference>
<dbReference type="EMBL" id="CP054140">
    <property type="protein sequence ID" value="QQG65133.1"/>
    <property type="molecule type" value="Genomic_DNA"/>
</dbReference>
<protein>
    <submittedName>
        <fullName evidence="1">YfiR family protein</fullName>
    </submittedName>
</protein>
<organism evidence="1 2">
    <name type="scientific">Desulfobulbus oligotrophicus</name>
    <dbReference type="NCBI Taxonomy" id="1909699"/>
    <lineage>
        <taxon>Bacteria</taxon>
        <taxon>Pseudomonadati</taxon>
        <taxon>Thermodesulfobacteriota</taxon>
        <taxon>Desulfobulbia</taxon>
        <taxon>Desulfobulbales</taxon>
        <taxon>Desulfobulbaceae</taxon>
        <taxon>Desulfobulbus</taxon>
    </lineage>
</organism>
<evidence type="ECO:0000313" key="2">
    <source>
        <dbReference type="Proteomes" id="UP000596092"/>
    </source>
</evidence>
<gene>
    <name evidence="1" type="ORF">HP555_04240</name>
</gene>
<dbReference type="KEGG" id="dog:HP555_04240"/>
<proteinExistence type="predicted"/>
<dbReference type="AlphaFoldDB" id="A0A7T6AQ29"/>
<dbReference type="RefSeq" id="WP_199263950.1">
    <property type="nucleotide sequence ID" value="NZ_CP054140.1"/>
</dbReference>
<accession>A0A7T6AQ29</accession>
<name>A0A7T6AQ29_9BACT</name>
<keyword evidence="2" id="KW-1185">Reference proteome</keyword>
<dbReference type="Proteomes" id="UP000596092">
    <property type="component" value="Chromosome"/>
</dbReference>
<evidence type="ECO:0000313" key="1">
    <source>
        <dbReference type="EMBL" id="QQG65133.1"/>
    </source>
</evidence>
<dbReference type="InterPro" id="IPR025293">
    <property type="entry name" value="YfiR/HmsC-like"/>
</dbReference>
<reference evidence="1 2" key="1">
    <citation type="submission" date="2020-05" db="EMBL/GenBank/DDBJ databases">
        <title>Complete genome of Desulfobulbus oligotrophicus.</title>
        <authorList>
            <person name="Podar M."/>
        </authorList>
    </citation>
    <scope>NUCLEOTIDE SEQUENCE [LARGE SCALE GENOMIC DNA]</scope>
    <source>
        <strain evidence="1 2">Prop6</strain>
    </source>
</reference>